<organism evidence="10 11">
    <name type="scientific">Punica granatum</name>
    <name type="common">Pomegranate</name>
    <dbReference type="NCBI Taxonomy" id="22663"/>
    <lineage>
        <taxon>Eukaryota</taxon>
        <taxon>Viridiplantae</taxon>
        <taxon>Streptophyta</taxon>
        <taxon>Embryophyta</taxon>
        <taxon>Tracheophyta</taxon>
        <taxon>Spermatophyta</taxon>
        <taxon>Magnoliopsida</taxon>
        <taxon>eudicotyledons</taxon>
        <taxon>Gunneridae</taxon>
        <taxon>Pentapetalae</taxon>
        <taxon>rosids</taxon>
        <taxon>malvids</taxon>
        <taxon>Myrtales</taxon>
        <taxon>Lythraceae</taxon>
        <taxon>Punica</taxon>
    </lineage>
</organism>
<dbReference type="InterPro" id="IPR036282">
    <property type="entry name" value="Glutathione-S-Trfase_C_sf"/>
</dbReference>
<keyword evidence="3" id="KW-0963">Cytoplasm</keyword>
<name>A0A218XPA1_PUNGR</name>
<evidence type="ECO:0000256" key="7">
    <source>
        <dbReference type="ARBA" id="ARBA00047960"/>
    </source>
</evidence>
<evidence type="ECO:0000256" key="5">
    <source>
        <dbReference type="ARBA" id="ARBA00022679"/>
    </source>
</evidence>
<dbReference type="PANTHER" id="PTHR11260:SF679">
    <property type="entry name" value="GLUTATHIONE TRANSFERASE"/>
    <property type="match status" value="1"/>
</dbReference>
<dbReference type="GO" id="GO:0006749">
    <property type="term" value="P:glutathione metabolic process"/>
    <property type="evidence" value="ECO:0007669"/>
    <property type="project" value="InterPro"/>
</dbReference>
<proteinExistence type="inferred from homology"/>
<sequence>MFRKHEETLYQDLREPPRQSVHQLIAASENGNSEALWGAWPSPFSYRVIWALKLKGIPFEYIEEDLFNKSPQLLQYNPVYQKIPVLVHGGRPICESMVILEYLDEKWPQQPLLPSDPYERAEARFWVKFAEDKVSCSGMIYQTEGEKLEKARRDALEMLTILEEHGLNGKKKFFGGDNINIVDIAFGWIAHWMGVIEEITGVKLIEGNKFPLLKAWMHNFKEVSFIIQHAIYAMGMCLQRPLATSIGTVVAGFKHHNPDLLTTGIRSYRDEILSGKGSS</sequence>
<dbReference type="SFLD" id="SFLDS00019">
    <property type="entry name" value="Glutathione_Transferase_(cytos"/>
    <property type="match status" value="1"/>
</dbReference>
<dbReference type="CDD" id="cd03185">
    <property type="entry name" value="GST_C_Tau"/>
    <property type="match status" value="1"/>
</dbReference>
<dbReference type="SFLD" id="SFLDG00358">
    <property type="entry name" value="Main_(cytGST)"/>
    <property type="match status" value="1"/>
</dbReference>
<dbReference type="SUPFAM" id="SSF52833">
    <property type="entry name" value="Thioredoxin-like"/>
    <property type="match status" value="1"/>
</dbReference>
<keyword evidence="5" id="KW-0808">Transferase</keyword>
<feature type="domain" description="GST C-terminal" evidence="9">
    <location>
        <begin position="116"/>
        <end position="242"/>
    </location>
</feature>
<dbReference type="SUPFAM" id="SSF47616">
    <property type="entry name" value="GST C-terminal domain-like"/>
    <property type="match status" value="1"/>
</dbReference>
<evidence type="ECO:0000259" key="8">
    <source>
        <dbReference type="PROSITE" id="PS50404"/>
    </source>
</evidence>
<dbReference type="CDD" id="cd03058">
    <property type="entry name" value="GST_N_Tau"/>
    <property type="match status" value="1"/>
</dbReference>
<dbReference type="SFLD" id="SFLDG01152">
    <property type="entry name" value="Main.3:_Omega-_and_Tau-like"/>
    <property type="match status" value="1"/>
</dbReference>
<comment type="caution">
    <text evidence="10">The sequence shown here is derived from an EMBL/GenBank/DDBJ whole genome shotgun (WGS) entry which is preliminary data.</text>
</comment>
<dbReference type="FunFam" id="3.40.30.10:FF:000014">
    <property type="entry name" value="Tau class glutathione S-transferase"/>
    <property type="match status" value="1"/>
</dbReference>
<evidence type="ECO:0000313" key="11">
    <source>
        <dbReference type="Proteomes" id="UP000197138"/>
    </source>
</evidence>
<evidence type="ECO:0000256" key="1">
    <source>
        <dbReference type="ARBA" id="ARBA00004514"/>
    </source>
</evidence>
<dbReference type="PROSITE" id="PS50404">
    <property type="entry name" value="GST_NTER"/>
    <property type="match status" value="1"/>
</dbReference>
<dbReference type="InterPro" id="IPR045074">
    <property type="entry name" value="GST_C_Tau"/>
</dbReference>
<evidence type="ECO:0000256" key="3">
    <source>
        <dbReference type="ARBA" id="ARBA00022490"/>
    </source>
</evidence>
<evidence type="ECO:0000256" key="6">
    <source>
        <dbReference type="ARBA" id="ARBA00025743"/>
    </source>
</evidence>
<dbReference type="AlphaFoldDB" id="A0A218XPA1"/>
<dbReference type="EMBL" id="MTKT01001086">
    <property type="protein sequence ID" value="OWM86321.1"/>
    <property type="molecule type" value="Genomic_DNA"/>
</dbReference>
<dbReference type="InterPro" id="IPR010987">
    <property type="entry name" value="Glutathione-S-Trfase_C-like"/>
</dbReference>
<evidence type="ECO:0000313" key="10">
    <source>
        <dbReference type="EMBL" id="OWM86321.1"/>
    </source>
</evidence>
<dbReference type="InterPro" id="IPR058268">
    <property type="entry name" value="DUF7962"/>
</dbReference>
<dbReference type="FunFam" id="1.20.1050.10:FF:000012">
    <property type="entry name" value="Tau class glutathione S-transferase"/>
    <property type="match status" value="1"/>
</dbReference>
<feature type="domain" description="GST N-terminal" evidence="8">
    <location>
        <begin position="32"/>
        <end position="111"/>
    </location>
</feature>
<dbReference type="InterPro" id="IPR004045">
    <property type="entry name" value="Glutathione_S-Trfase_N"/>
</dbReference>
<dbReference type="InterPro" id="IPR036249">
    <property type="entry name" value="Thioredoxin-like_sf"/>
</dbReference>
<dbReference type="PROSITE" id="PS50405">
    <property type="entry name" value="GST_CTER"/>
    <property type="match status" value="1"/>
</dbReference>
<accession>A0A218XPA1</accession>
<dbReference type="Pfam" id="PF02798">
    <property type="entry name" value="GST_N"/>
    <property type="match status" value="1"/>
</dbReference>
<dbReference type="GO" id="GO:0005829">
    <property type="term" value="C:cytosol"/>
    <property type="evidence" value="ECO:0007669"/>
    <property type="project" value="UniProtKB-SubCell"/>
</dbReference>
<evidence type="ECO:0000256" key="4">
    <source>
        <dbReference type="ARBA" id="ARBA00022575"/>
    </source>
</evidence>
<dbReference type="EC" id="2.5.1.18" evidence="2"/>
<dbReference type="InterPro" id="IPR040079">
    <property type="entry name" value="Glutathione_S-Trfase"/>
</dbReference>
<reference evidence="11" key="1">
    <citation type="journal article" date="2017" name="Plant J.">
        <title>The pomegranate (Punica granatum L.) genome and the genomics of punicalagin biosynthesis.</title>
        <authorList>
            <person name="Qin G."/>
            <person name="Xu C."/>
            <person name="Ming R."/>
            <person name="Tang H."/>
            <person name="Guyot R."/>
            <person name="Kramer E.M."/>
            <person name="Hu Y."/>
            <person name="Yi X."/>
            <person name="Qi Y."/>
            <person name="Xu X."/>
            <person name="Gao Z."/>
            <person name="Pan H."/>
            <person name="Jian J."/>
            <person name="Tian Y."/>
            <person name="Yue Z."/>
            <person name="Xu Y."/>
        </authorList>
    </citation>
    <scope>NUCLEOTIDE SEQUENCE [LARGE SCALE GENOMIC DNA]</scope>
    <source>
        <strain evidence="11">cv. Dabenzi</strain>
    </source>
</reference>
<dbReference type="Pfam" id="PF25907">
    <property type="entry name" value="DUF7962"/>
    <property type="match status" value="1"/>
</dbReference>
<comment type="similarity">
    <text evidence="6">Belongs to the GST superfamily. Tau family.</text>
</comment>
<dbReference type="GO" id="GO:0009407">
    <property type="term" value="P:toxin catabolic process"/>
    <property type="evidence" value="ECO:0007669"/>
    <property type="project" value="UniProtKB-ARBA"/>
</dbReference>
<dbReference type="Proteomes" id="UP000197138">
    <property type="component" value="Unassembled WGS sequence"/>
</dbReference>
<comment type="catalytic activity">
    <reaction evidence="7">
        <text>RX + glutathione = an S-substituted glutathione + a halide anion + H(+)</text>
        <dbReference type="Rhea" id="RHEA:16437"/>
        <dbReference type="ChEBI" id="CHEBI:15378"/>
        <dbReference type="ChEBI" id="CHEBI:16042"/>
        <dbReference type="ChEBI" id="CHEBI:17792"/>
        <dbReference type="ChEBI" id="CHEBI:57925"/>
        <dbReference type="ChEBI" id="CHEBI:90779"/>
        <dbReference type="EC" id="2.5.1.18"/>
    </reaction>
</comment>
<dbReference type="Gene3D" id="1.20.1050.10">
    <property type="match status" value="1"/>
</dbReference>
<dbReference type="PANTHER" id="PTHR11260">
    <property type="entry name" value="GLUTATHIONE S-TRANSFERASE, GST, SUPERFAMILY, GST DOMAIN CONTAINING"/>
    <property type="match status" value="1"/>
</dbReference>
<keyword evidence="4" id="KW-0216">Detoxification</keyword>
<dbReference type="InterPro" id="IPR045073">
    <property type="entry name" value="Omega/Tau-like"/>
</dbReference>
<evidence type="ECO:0000259" key="9">
    <source>
        <dbReference type="PROSITE" id="PS50405"/>
    </source>
</evidence>
<comment type="subcellular location">
    <subcellularLocation>
        <location evidence="1">Cytoplasm</location>
        <location evidence="1">Cytosol</location>
    </subcellularLocation>
</comment>
<gene>
    <name evidence="10" type="ORF">CDL15_Pgr020629</name>
</gene>
<dbReference type="GO" id="GO:0004364">
    <property type="term" value="F:glutathione transferase activity"/>
    <property type="evidence" value="ECO:0007669"/>
    <property type="project" value="UniProtKB-EC"/>
</dbReference>
<evidence type="ECO:0000256" key="2">
    <source>
        <dbReference type="ARBA" id="ARBA00012452"/>
    </source>
</evidence>
<dbReference type="Gene3D" id="3.40.30.10">
    <property type="entry name" value="Glutaredoxin"/>
    <property type="match status" value="1"/>
</dbReference>
<protein>
    <recommendedName>
        <fullName evidence="2">glutathione transferase</fullName>
        <ecNumber evidence="2">2.5.1.18</ecNumber>
    </recommendedName>
</protein>